<evidence type="ECO:0000256" key="1">
    <source>
        <dbReference type="ARBA" id="ARBA00010088"/>
    </source>
</evidence>
<dbReference type="PANTHER" id="PTHR43248">
    <property type="entry name" value="2-SUCCINYL-6-HYDROXY-2,4-CYCLOHEXADIENE-1-CARBOXYLATE SYNTHASE"/>
    <property type="match status" value="1"/>
</dbReference>
<comment type="similarity">
    <text evidence="1">Belongs to the peptidase S33 family.</text>
</comment>
<dbReference type="InterPro" id="IPR051601">
    <property type="entry name" value="Serine_prot/Carboxylest_S33"/>
</dbReference>
<dbReference type="PhylomeDB" id="B6QNV5"/>
<dbReference type="InterPro" id="IPR029058">
    <property type="entry name" value="AB_hydrolase_fold"/>
</dbReference>
<dbReference type="EMBL" id="DS995904">
    <property type="protein sequence ID" value="EEA21181.1"/>
    <property type="molecule type" value="Genomic_DNA"/>
</dbReference>
<evidence type="ECO:0000259" key="4">
    <source>
        <dbReference type="Pfam" id="PF08386"/>
    </source>
</evidence>
<evidence type="ECO:0000256" key="2">
    <source>
        <dbReference type="ARBA" id="ARBA00022801"/>
    </source>
</evidence>
<evidence type="ECO:0000256" key="3">
    <source>
        <dbReference type="SAM" id="Phobius"/>
    </source>
</evidence>
<gene>
    <name evidence="5" type="ORF">PMAA_049790</name>
</gene>
<keyword evidence="6" id="KW-1185">Reference proteome</keyword>
<accession>B6QNV5</accession>
<dbReference type="AlphaFoldDB" id="B6QNV5"/>
<evidence type="ECO:0000313" key="6">
    <source>
        <dbReference type="Proteomes" id="UP000001294"/>
    </source>
</evidence>
<dbReference type="InterPro" id="IPR013595">
    <property type="entry name" value="Pept_S33_TAP-like_C"/>
</dbReference>
<dbReference type="Pfam" id="PF08386">
    <property type="entry name" value="Abhydrolase_4"/>
    <property type="match status" value="1"/>
</dbReference>
<dbReference type="Proteomes" id="UP000001294">
    <property type="component" value="Unassembled WGS sequence"/>
</dbReference>
<dbReference type="PANTHER" id="PTHR43248:SF25">
    <property type="entry name" value="AB HYDROLASE-1 DOMAIN-CONTAINING PROTEIN-RELATED"/>
    <property type="match status" value="1"/>
</dbReference>
<dbReference type="GO" id="GO:0016787">
    <property type="term" value="F:hydrolase activity"/>
    <property type="evidence" value="ECO:0007669"/>
    <property type="project" value="UniProtKB-KW"/>
</dbReference>
<keyword evidence="2" id="KW-0378">Hydrolase</keyword>
<reference evidence="6" key="1">
    <citation type="journal article" date="2015" name="Genome Announc.">
        <title>Genome sequence of the AIDS-associated pathogen Penicillium marneffei (ATCC18224) and its near taxonomic relative Talaromyces stipitatus (ATCC10500).</title>
        <authorList>
            <person name="Nierman W.C."/>
            <person name="Fedorova-Abrams N.D."/>
            <person name="Andrianopoulos A."/>
        </authorList>
    </citation>
    <scope>NUCLEOTIDE SEQUENCE [LARGE SCALE GENOMIC DNA]</scope>
    <source>
        <strain evidence="6">ATCC 18224 / CBS 334.59 / QM 7333</strain>
    </source>
</reference>
<keyword evidence="3" id="KW-0472">Membrane</keyword>
<dbReference type="HOGENOM" id="CLU_013364_5_2_1"/>
<protein>
    <submittedName>
        <fullName evidence="5">Proteinase, putative</fullName>
    </submittedName>
</protein>
<proteinExistence type="inferred from homology"/>
<dbReference type="SUPFAM" id="SSF53474">
    <property type="entry name" value="alpha/beta-Hydrolases"/>
    <property type="match status" value="1"/>
</dbReference>
<feature type="domain" description="Peptidase S33 tripeptidyl aminopeptidase-like C-terminal" evidence="4">
    <location>
        <begin position="542"/>
        <end position="643"/>
    </location>
</feature>
<dbReference type="Gene3D" id="3.40.50.1820">
    <property type="entry name" value="alpha/beta hydrolase"/>
    <property type="match status" value="1"/>
</dbReference>
<keyword evidence="3" id="KW-1133">Transmembrane helix</keyword>
<feature type="transmembrane region" description="Helical" evidence="3">
    <location>
        <begin position="37"/>
        <end position="54"/>
    </location>
</feature>
<dbReference type="VEuPathDB" id="FungiDB:PMAA_049790"/>
<keyword evidence="3" id="KW-0812">Transmembrane</keyword>
<evidence type="ECO:0000313" key="5">
    <source>
        <dbReference type="EMBL" id="EEA21181.1"/>
    </source>
</evidence>
<dbReference type="OrthoDB" id="425534at2759"/>
<organism evidence="5 6">
    <name type="scientific">Talaromyces marneffei (strain ATCC 18224 / CBS 334.59 / QM 7333)</name>
    <name type="common">Penicillium marneffei</name>
    <dbReference type="NCBI Taxonomy" id="441960"/>
    <lineage>
        <taxon>Eukaryota</taxon>
        <taxon>Fungi</taxon>
        <taxon>Dikarya</taxon>
        <taxon>Ascomycota</taxon>
        <taxon>Pezizomycotina</taxon>
        <taxon>Eurotiomycetes</taxon>
        <taxon>Eurotiomycetidae</taxon>
        <taxon>Eurotiales</taxon>
        <taxon>Trichocomaceae</taxon>
        <taxon>Talaromyces</taxon>
        <taxon>Talaromyces sect. Talaromyces</taxon>
    </lineage>
</organism>
<sequence length="690" mass="76100">MEIVYRPISDARSSGEQMVDAEAAVQSHRMQFQNNRIHRVVISLMVLATWFFWYTTPRPVNSGGHNGPEGKDHTLSPSKPFNWSEVVPSSSLVYHDCFDGFQCARLELPMDYHRADGLSRKVAVAVTRLPAKVPVTDPRYGGAVLINPGGPGGSGVAQALTTGRNLQTIVDADIDFLTESHKHNDSFYFDIIGFDPRGVNNTTPQFSCFPSLLSKVNFGLQAEADGILGSSADSLMRNWQRGAALSQSCSEVLLARDGNDSTGEVLGEHLNTVPVARDMLEIIERHAEWREKQGLKRQQEEDKATGYHAEQKIAVRTRWDRGQEKLLYWGRSYGTVLGATFATMFPDRISRMLLDGVVDTDHYYDGGGESSITDADAIFHRFFHYCDVVGLEKCPFYMKGGPSEIREAYKGIESGLRAKSMPVAASSNHGPEVITWSDLKLIQRISVYQPLLTFPLLAKLLADLKRGDGSSMAAFKQGLRPVTCLSEECIGTGSWSQQCTGFETSEDSSSQAILCSDAIYTNTFDLDEFEGIWNGFVADSKSIGDYWASVYLTCVGWQPRAKWRVNGPYAGNTSHPLMLVSTTLDPVTPLKSAKKMSSRFNGSIVLEQSSEGHTTGSGPSVCSAKAIRKYFQTGQLPETGTLCYSDFEPLIDTPQETALIHNMSSTSDRRLYEAMLQDTFTFGFPAGLVT</sequence>
<dbReference type="STRING" id="441960.B6QNV5"/>
<name>B6QNV5_TALMQ</name>